<dbReference type="SUPFAM" id="SSF144052">
    <property type="entry name" value="Thermophilic metalloprotease-like"/>
    <property type="match status" value="1"/>
</dbReference>
<dbReference type="GO" id="GO:0006508">
    <property type="term" value="P:proteolysis"/>
    <property type="evidence" value="ECO:0007669"/>
    <property type="project" value="InterPro"/>
</dbReference>
<accession>A0A426DJP5</accession>
<dbReference type="EMBL" id="RHJS01000002">
    <property type="protein sequence ID" value="RRK33059.1"/>
    <property type="molecule type" value="Genomic_DNA"/>
</dbReference>
<dbReference type="GO" id="GO:0046872">
    <property type="term" value="F:metal ion binding"/>
    <property type="evidence" value="ECO:0007669"/>
    <property type="project" value="UniProtKB-KW"/>
</dbReference>
<dbReference type="Pfam" id="PF02073">
    <property type="entry name" value="Peptidase_M29"/>
    <property type="match status" value="1"/>
</dbReference>
<protein>
    <submittedName>
        <fullName evidence="2">Leucyl aminopeptidase</fullName>
    </submittedName>
</protein>
<sequence length="701" mass="80811">MNEDHSQSPEYVPERETEEYQERYDLSLSRLSQILEEDTAAEPFQSYFRQMAAFALRLAGISRQIMDGSWRRLSLKELQEGNHALYADILPDHYEKSYANPAYAVSVFGEEMGRLLSFLYAELRSGISYAFECRPDYLTILNELLIQVYNHFEGGIPDPKSVRDIFYWYASDYCDVFLTERIEEQIYPMQSFAADVILCENLDDERYLYRFGEYITENELGTARYLKSLPWETLKKMADVYTEGYRVGFINTGKDLSKKSAVDIRYRLGFERVVKLAIENFEKMGLSPVIYRAASGVITKKGHRKVGFYGAIANKQYEYDHRQDEALFLDKRYMERKLDVLRHVYEGNERQAGQYAGPALIQTFGESPFSPEVKKEAIAYTEAQRRLSLQYDGKAGQITNQYIKGEERSFTIIAFPVPEIGEQFPEIFEEVIRINTLDAKLYETVQQKMIDALDQGSYVHVLGKGDNQTDLRIQLYRLEDPEKETIFENCVADVNIPVGEIFTSPALEGTEGVLHVSRVYLNELQYRDLKLTFQDGRITDYTCGNFENEEDNRKYVSDNVLHNHPSLPLGEFAIGTNTTAYVAGRKYRIEDKLPILIAEKTGPHFAVGDTCYSWAEDVKVYNPNGKEIVAKDNSVSILRREDVEKAYFQCHTDITIPYEELEEISVVTKEGKRTILLKNGRFALPGTEALNEPLERWNEDA</sequence>
<dbReference type="AlphaFoldDB" id="A0A426DJP5"/>
<keyword evidence="2" id="KW-0645">Protease</keyword>
<dbReference type="RefSeq" id="WP_125128426.1">
    <property type="nucleotide sequence ID" value="NZ_RHJS01000002.1"/>
</dbReference>
<name>A0A426DJP5_9FIRM</name>
<reference evidence="2" key="1">
    <citation type="submission" date="2018-10" db="EMBL/GenBank/DDBJ databases">
        <title>Schaedlerella arabinophila gen. nov. sp. nov., isolated from the mouse intestinal tract and comparative analysis with the genome of the closely related altered Schaedler flora strain ASF502.</title>
        <authorList>
            <person name="Miyake S."/>
            <person name="Soh M."/>
            <person name="Seedorf H."/>
        </authorList>
    </citation>
    <scope>NUCLEOTIDE SEQUENCE [LARGE SCALE GENOMIC DNA]</scope>
    <source>
        <strain evidence="2">DSM 106076</strain>
    </source>
</reference>
<dbReference type="InterPro" id="IPR052170">
    <property type="entry name" value="M29_Exopeptidase"/>
</dbReference>
<proteinExistence type="predicted"/>
<evidence type="ECO:0000313" key="2">
    <source>
        <dbReference type="EMBL" id="RRK33059.1"/>
    </source>
</evidence>
<dbReference type="PANTHER" id="PTHR34448">
    <property type="entry name" value="AMINOPEPTIDASE"/>
    <property type="match status" value="1"/>
</dbReference>
<keyword evidence="2" id="KW-0031">Aminopeptidase</keyword>
<keyword evidence="3" id="KW-1185">Reference proteome</keyword>
<dbReference type="InterPro" id="IPR000787">
    <property type="entry name" value="Peptidase_M29"/>
</dbReference>
<gene>
    <name evidence="2" type="ORF">EBB54_18230</name>
</gene>
<organism evidence="2 3">
    <name type="scientific">Schaedlerella arabinosiphila</name>
    <dbReference type="NCBI Taxonomy" id="2044587"/>
    <lineage>
        <taxon>Bacteria</taxon>
        <taxon>Bacillati</taxon>
        <taxon>Bacillota</taxon>
        <taxon>Clostridia</taxon>
        <taxon>Lachnospirales</taxon>
        <taxon>Lachnospiraceae</taxon>
        <taxon>Schaedlerella</taxon>
    </lineage>
</organism>
<evidence type="ECO:0000313" key="3">
    <source>
        <dbReference type="Proteomes" id="UP000274920"/>
    </source>
</evidence>
<dbReference type="GO" id="GO:0004177">
    <property type="term" value="F:aminopeptidase activity"/>
    <property type="evidence" value="ECO:0007669"/>
    <property type="project" value="UniProtKB-KW"/>
</dbReference>
<dbReference type="PANTHER" id="PTHR34448:SF1">
    <property type="entry name" value="BLL6088 PROTEIN"/>
    <property type="match status" value="1"/>
</dbReference>
<keyword evidence="1" id="KW-0479">Metal-binding</keyword>
<keyword evidence="2" id="KW-0378">Hydrolase</keyword>
<evidence type="ECO:0000256" key="1">
    <source>
        <dbReference type="ARBA" id="ARBA00022723"/>
    </source>
</evidence>
<comment type="caution">
    <text evidence="2">The sequence shown here is derived from an EMBL/GenBank/DDBJ whole genome shotgun (WGS) entry which is preliminary data.</text>
</comment>
<dbReference type="Proteomes" id="UP000274920">
    <property type="component" value="Unassembled WGS sequence"/>
</dbReference>